<dbReference type="GO" id="GO:0046872">
    <property type="term" value="F:metal ion binding"/>
    <property type="evidence" value="ECO:0007669"/>
    <property type="project" value="UniProtKB-KW"/>
</dbReference>
<dbReference type="SUPFAM" id="SSF56300">
    <property type="entry name" value="Metallo-dependent phosphatases"/>
    <property type="match status" value="1"/>
</dbReference>
<evidence type="ECO:0000313" key="7">
    <source>
        <dbReference type="EMBL" id="SEO68989.1"/>
    </source>
</evidence>
<dbReference type="GO" id="GO:0008758">
    <property type="term" value="F:UDP-2,3-diacylglucosamine hydrolase activity"/>
    <property type="evidence" value="ECO:0007669"/>
    <property type="project" value="TreeGrafter"/>
</dbReference>
<feature type="domain" description="Calcineurin-like phosphoesterase" evidence="6">
    <location>
        <begin position="14"/>
        <end position="212"/>
    </location>
</feature>
<dbReference type="Proteomes" id="UP000199657">
    <property type="component" value="Unassembled WGS sequence"/>
</dbReference>
<dbReference type="Gene3D" id="3.60.21.10">
    <property type="match status" value="1"/>
</dbReference>
<keyword evidence="5" id="KW-0464">Manganese</keyword>
<dbReference type="OrthoDB" id="9802481at2"/>
<evidence type="ECO:0000256" key="4">
    <source>
        <dbReference type="ARBA" id="ARBA00023136"/>
    </source>
</evidence>
<reference evidence="7 8" key="1">
    <citation type="submission" date="2016-10" db="EMBL/GenBank/DDBJ databases">
        <authorList>
            <person name="de Groot N.N."/>
        </authorList>
    </citation>
    <scope>NUCLEOTIDE SEQUENCE [LARGE SCALE GENOMIC DNA]</scope>
    <source>
        <strain evidence="7 8">CGMCC 1.6291</strain>
    </source>
</reference>
<dbReference type="InterPro" id="IPR029052">
    <property type="entry name" value="Metallo-depent_PP-like"/>
</dbReference>
<dbReference type="CDD" id="cd07398">
    <property type="entry name" value="MPP_YbbF-LpxH"/>
    <property type="match status" value="1"/>
</dbReference>
<keyword evidence="8" id="KW-1185">Reference proteome</keyword>
<gene>
    <name evidence="7" type="ORF">SAMN04488052_102201</name>
</gene>
<name>A0A1H8RQU8_9GAMM</name>
<dbReference type="Pfam" id="PF00149">
    <property type="entry name" value="Metallophos"/>
    <property type="match status" value="1"/>
</dbReference>
<evidence type="ECO:0000256" key="3">
    <source>
        <dbReference type="ARBA" id="ARBA00022723"/>
    </source>
</evidence>
<evidence type="ECO:0000256" key="1">
    <source>
        <dbReference type="ARBA" id="ARBA00022475"/>
    </source>
</evidence>
<evidence type="ECO:0000256" key="5">
    <source>
        <dbReference type="ARBA" id="ARBA00023211"/>
    </source>
</evidence>
<keyword evidence="3" id="KW-0479">Metal-binding</keyword>
<evidence type="ECO:0000256" key="2">
    <source>
        <dbReference type="ARBA" id="ARBA00022519"/>
    </source>
</evidence>
<keyword evidence="2" id="KW-0997">Cell inner membrane</keyword>
<organism evidence="7 8">
    <name type="scientific">Aquisalimonas asiatica</name>
    <dbReference type="NCBI Taxonomy" id="406100"/>
    <lineage>
        <taxon>Bacteria</taxon>
        <taxon>Pseudomonadati</taxon>
        <taxon>Pseudomonadota</taxon>
        <taxon>Gammaproteobacteria</taxon>
        <taxon>Chromatiales</taxon>
        <taxon>Ectothiorhodospiraceae</taxon>
        <taxon>Aquisalimonas</taxon>
    </lineage>
</organism>
<accession>A0A1H8RQU8</accession>
<dbReference type="PANTHER" id="PTHR34990">
    <property type="entry name" value="UDP-2,3-DIACYLGLUCOSAMINE HYDROLASE-RELATED"/>
    <property type="match status" value="1"/>
</dbReference>
<dbReference type="AlphaFoldDB" id="A0A1H8RQU8"/>
<dbReference type="GO" id="GO:0016020">
    <property type="term" value="C:membrane"/>
    <property type="evidence" value="ECO:0007669"/>
    <property type="project" value="GOC"/>
</dbReference>
<dbReference type="GO" id="GO:0009245">
    <property type="term" value="P:lipid A biosynthetic process"/>
    <property type="evidence" value="ECO:0007669"/>
    <property type="project" value="TreeGrafter"/>
</dbReference>
<keyword evidence="1" id="KW-1003">Cell membrane</keyword>
<dbReference type="InterPro" id="IPR043461">
    <property type="entry name" value="LpxH-like"/>
</dbReference>
<dbReference type="InterPro" id="IPR004843">
    <property type="entry name" value="Calcineurin-like_PHP"/>
</dbReference>
<dbReference type="EMBL" id="FOEG01000002">
    <property type="protein sequence ID" value="SEO68989.1"/>
    <property type="molecule type" value="Genomic_DNA"/>
</dbReference>
<protein>
    <submittedName>
        <fullName evidence="7">UDP-2,3-diacylglucosamine pyrophosphatase LpxH</fullName>
    </submittedName>
</protein>
<evidence type="ECO:0000313" key="8">
    <source>
        <dbReference type="Proteomes" id="UP000199657"/>
    </source>
</evidence>
<dbReference type="STRING" id="406100.SAMN04488052_102201"/>
<proteinExistence type="predicted"/>
<keyword evidence="4" id="KW-0472">Membrane</keyword>
<dbReference type="PANTHER" id="PTHR34990:SF2">
    <property type="entry name" value="BLL8164 PROTEIN"/>
    <property type="match status" value="1"/>
</dbReference>
<evidence type="ECO:0000259" key="6">
    <source>
        <dbReference type="Pfam" id="PF00149"/>
    </source>
</evidence>
<sequence>MTCAEPMKPVRYRSIFISDAHLGFRGARADYLLEFLDATESDYLYLVGDMVDVWEMRKRVYWPREHHLVIKRIMEKVWSGTRVVYLPGNHDEALRDYNDSVIDNFSMTDQIVHTTADGRKLLVLHGDQFDTVVKCSRAVAMLGSRCYGLLIRANHWVHLVRRLFGFPYWSLAAHVKHRVKNAVAYISNFEDMVAWEASRQGVDGVVCGHIHHAEVRDVDGVLYCNDGDWVESCTALVEHHDGSLELLWWAECRDAWGYNEAVAPAADSRAA</sequence>